<dbReference type="EMBL" id="BAABBN010000004">
    <property type="protein sequence ID" value="GAA3916646.1"/>
    <property type="molecule type" value="Genomic_DNA"/>
</dbReference>
<feature type="domain" description="Beta-lactamase-related" evidence="1">
    <location>
        <begin position="49"/>
        <end position="394"/>
    </location>
</feature>
<dbReference type="Proteomes" id="UP001501565">
    <property type="component" value="Unassembled WGS sequence"/>
</dbReference>
<dbReference type="InterPro" id="IPR012338">
    <property type="entry name" value="Beta-lactam/transpept-like"/>
</dbReference>
<protein>
    <submittedName>
        <fullName evidence="2">EstA family serine hydrolase</fullName>
    </submittedName>
</protein>
<accession>A0ABP7MBL7</accession>
<dbReference type="PANTHER" id="PTHR43319">
    <property type="entry name" value="BETA-LACTAMASE-RELATED"/>
    <property type="match status" value="1"/>
</dbReference>
<dbReference type="Gene3D" id="3.40.710.10">
    <property type="entry name" value="DD-peptidase/beta-lactamase superfamily"/>
    <property type="match status" value="1"/>
</dbReference>
<comment type="caution">
    <text evidence="2">The sequence shown here is derived from an EMBL/GenBank/DDBJ whole genome shotgun (WGS) entry which is preliminary data.</text>
</comment>
<sequence>MFELLRRSLNLSNTCFPLEEITHQLPDEVAPESVGVSSAQRDKVWRSVEHLYKTGTQPSITVCIRKKNKIILNRSIGHAYGNGPKDSATTPKSLASADMPMCLYSASKAVTAILMHKLAEQGAVNLLDPVSFYLPEFRQKGKGAITLHHILSHRGGIPGLPKDLPLETIYDEEHIWKLLCESKPITVDGTKLAYHAITGGFVFQRIVQKVLGISIQEYLDQHIRQPMGMEHFTFGLPEGQRNHVASNYATAPNAPFPLSRLIKRALGASFSEAATLSNNPRWMDTCLPAANLYATAEEVTRFYQMLLNNGEWNGKQILQPETVIRATQVYGRFSLDRTMLIPMRYSAGLMLGGDPIGMWGLNTKDAYGHIGLINKMCWADPNREMSTAILTSGLALVSHHVPYLMKLMHEVNKL</sequence>
<keyword evidence="2" id="KW-0378">Hydrolase</keyword>
<evidence type="ECO:0000313" key="2">
    <source>
        <dbReference type="EMBL" id="GAA3916646.1"/>
    </source>
</evidence>
<reference evidence="3" key="1">
    <citation type="journal article" date="2019" name="Int. J. Syst. Evol. Microbiol.">
        <title>The Global Catalogue of Microorganisms (GCM) 10K type strain sequencing project: providing services to taxonomists for standard genome sequencing and annotation.</title>
        <authorList>
            <consortium name="The Broad Institute Genomics Platform"/>
            <consortium name="The Broad Institute Genome Sequencing Center for Infectious Disease"/>
            <person name="Wu L."/>
            <person name="Ma J."/>
        </authorList>
    </citation>
    <scope>NUCLEOTIDE SEQUENCE [LARGE SCALE GENOMIC DNA]</scope>
    <source>
        <strain evidence="3">JCM 17551</strain>
    </source>
</reference>
<dbReference type="InterPro" id="IPR052907">
    <property type="entry name" value="Beta-lactamase/esterase"/>
</dbReference>
<proteinExistence type="predicted"/>
<dbReference type="GO" id="GO:0016787">
    <property type="term" value="F:hydrolase activity"/>
    <property type="evidence" value="ECO:0007669"/>
    <property type="project" value="UniProtKB-KW"/>
</dbReference>
<evidence type="ECO:0000313" key="3">
    <source>
        <dbReference type="Proteomes" id="UP001501565"/>
    </source>
</evidence>
<dbReference type="Pfam" id="PF00144">
    <property type="entry name" value="Beta-lactamase"/>
    <property type="match status" value="1"/>
</dbReference>
<gene>
    <name evidence="2" type="ORF">GCM10022277_09240</name>
</gene>
<dbReference type="PANTHER" id="PTHR43319:SF3">
    <property type="entry name" value="BETA-LACTAMASE-RELATED DOMAIN-CONTAINING PROTEIN"/>
    <property type="match status" value="1"/>
</dbReference>
<dbReference type="SUPFAM" id="SSF56601">
    <property type="entry name" value="beta-lactamase/transpeptidase-like"/>
    <property type="match status" value="1"/>
</dbReference>
<keyword evidence="3" id="KW-1185">Reference proteome</keyword>
<dbReference type="RefSeq" id="WP_344795966.1">
    <property type="nucleotide sequence ID" value="NZ_BAABBN010000004.1"/>
</dbReference>
<dbReference type="InterPro" id="IPR001466">
    <property type="entry name" value="Beta-lactam-related"/>
</dbReference>
<organism evidence="2 3">
    <name type="scientific">Litoribacillus peritrichatus</name>
    <dbReference type="NCBI Taxonomy" id="718191"/>
    <lineage>
        <taxon>Bacteria</taxon>
        <taxon>Pseudomonadati</taxon>
        <taxon>Pseudomonadota</taxon>
        <taxon>Gammaproteobacteria</taxon>
        <taxon>Oceanospirillales</taxon>
        <taxon>Oceanospirillaceae</taxon>
        <taxon>Litoribacillus</taxon>
    </lineage>
</organism>
<evidence type="ECO:0000259" key="1">
    <source>
        <dbReference type="Pfam" id="PF00144"/>
    </source>
</evidence>
<name>A0ABP7MBL7_9GAMM</name>